<dbReference type="InterPro" id="IPR046358">
    <property type="entry name" value="Flagellin_C"/>
</dbReference>
<dbReference type="SUPFAM" id="SSF64518">
    <property type="entry name" value="Phase 1 flagellin"/>
    <property type="match status" value="1"/>
</dbReference>
<feature type="domain" description="Flagellin C-terminal" evidence="4">
    <location>
        <begin position="261"/>
        <end position="335"/>
    </location>
</feature>
<comment type="similarity">
    <text evidence="2">Belongs to the bacterial flagellin family.</text>
</comment>
<dbReference type="PANTHER" id="PTHR42792:SF1">
    <property type="entry name" value="FLAGELLAR HOOK-ASSOCIATED PROTEIN 3"/>
    <property type="match status" value="1"/>
</dbReference>
<dbReference type="Pfam" id="PF00700">
    <property type="entry name" value="Flagellin_C"/>
    <property type="match status" value="1"/>
</dbReference>
<evidence type="ECO:0000313" key="6">
    <source>
        <dbReference type="Proteomes" id="UP000777935"/>
    </source>
</evidence>
<dbReference type="InterPro" id="IPR001492">
    <property type="entry name" value="Flagellin"/>
</dbReference>
<dbReference type="EMBL" id="JABUFE010000016">
    <property type="protein sequence ID" value="NSX56696.1"/>
    <property type="molecule type" value="Genomic_DNA"/>
</dbReference>
<proteinExistence type="inferred from homology"/>
<evidence type="ECO:0000256" key="2">
    <source>
        <dbReference type="ARBA" id="ARBA00005709"/>
    </source>
</evidence>
<comment type="caution">
    <text evidence="5">The sequence shown here is derived from an EMBL/GenBank/DDBJ whole genome shotgun (WGS) entry which is preliminary data.</text>
</comment>
<evidence type="ECO:0000313" key="5">
    <source>
        <dbReference type="EMBL" id="NSX56696.1"/>
    </source>
</evidence>
<keyword evidence="5" id="KW-0966">Cell projection</keyword>
<keyword evidence="5" id="KW-0969">Cilium</keyword>
<protein>
    <submittedName>
        <fullName evidence="5">Flagellar biosynthesis protein FlgL</fullName>
    </submittedName>
</protein>
<dbReference type="Proteomes" id="UP000777935">
    <property type="component" value="Unassembled WGS sequence"/>
</dbReference>
<reference evidence="5 6" key="1">
    <citation type="submission" date="2020-06" db="EMBL/GenBank/DDBJ databases">
        <title>Sulfitobacter algicola sp. nov., isolated from green algae.</title>
        <authorList>
            <person name="Wang C."/>
        </authorList>
    </citation>
    <scope>NUCLEOTIDE SEQUENCE [LARGE SCALE GENOMIC DNA]</scope>
    <source>
        <strain evidence="5 6">1151</strain>
    </source>
</reference>
<evidence type="ECO:0000259" key="4">
    <source>
        <dbReference type="Pfam" id="PF00700"/>
    </source>
</evidence>
<keyword evidence="3" id="KW-0975">Bacterial flagellum</keyword>
<evidence type="ECO:0000256" key="3">
    <source>
        <dbReference type="ARBA" id="ARBA00023143"/>
    </source>
</evidence>
<keyword evidence="6" id="KW-1185">Reference proteome</keyword>
<keyword evidence="5" id="KW-0282">Flagellum</keyword>
<gene>
    <name evidence="5" type="ORF">HRQ87_18085</name>
</gene>
<organism evidence="5 6">
    <name type="scientific">Parasulfitobacter algicola</name>
    <dbReference type="NCBI Taxonomy" id="2614809"/>
    <lineage>
        <taxon>Bacteria</taxon>
        <taxon>Pseudomonadati</taxon>
        <taxon>Pseudomonadota</taxon>
        <taxon>Alphaproteobacteria</taxon>
        <taxon>Rhodobacterales</taxon>
        <taxon>Roseobacteraceae</taxon>
        <taxon>Parasulfitobacter</taxon>
    </lineage>
</organism>
<sequence>MSFTAVSDLSQSLQNRRYNSQIKSDLNRLAQELTSGKQTDIAKAVGGDFRPLAGIETSLTSLDAYKLITTEAQQYTATMQQSLEVVQTLSEDMSSTLLTSTDFTTQSSVRAAAREAEGKFESVVSAINISSSAGAIFAGAETAGTALADADTILSDIRTAIAGETTIAGIKTAIDDWFDTTGGGFETNAYLGSATARSDFKVNKAETVGIDVKADASEIRSVLKGLALAALADDGIPLDQPDNNSDLLDLSRSELLSATSGLVGLRAEIGSAEERIETAAVRNQAETASLQLARNNLIAADPYDTATEIQNLQTQLETLYAVTARLSQLSLVDYLR</sequence>
<name>A0ABX2IX41_9RHOB</name>
<comment type="subcellular location">
    <subcellularLocation>
        <location evidence="1">Bacterial flagellum</location>
    </subcellularLocation>
</comment>
<accession>A0ABX2IX41</accession>
<dbReference type="PANTHER" id="PTHR42792">
    <property type="entry name" value="FLAGELLIN"/>
    <property type="match status" value="1"/>
</dbReference>
<dbReference type="RefSeq" id="WP_174139849.1">
    <property type="nucleotide sequence ID" value="NZ_JABUFE010000016.1"/>
</dbReference>
<evidence type="ECO:0000256" key="1">
    <source>
        <dbReference type="ARBA" id="ARBA00004365"/>
    </source>
</evidence>